<name>T1A5I7_9ZZZZ</name>
<comment type="caution">
    <text evidence="1">The sequence shown here is derived from an EMBL/GenBank/DDBJ whole genome shotgun (WGS) entry which is preliminary data.</text>
</comment>
<reference evidence="1" key="1">
    <citation type="submission" date="2013-08" db="EMBL/GenBank/DDBJ databases">
        <authorList>
            <person name="Mendez C."/>
            <person name="Richter M."/>
            <person name="Ferrer M."/>
            <person name="Sanchez J."/>
        </authorList>
    </citation>
    <scope>NUCLEOTIDE SEQUENCE</scope>
</reference>
<protein>
    <submittedName>
        <fullName evidence="1">Endonuclease</fullName>
    </submittedName>
</protein>
<dbReference type="EMBL" id="AUZY01010810">
    <property type="protein sequence ID" value="EQD37085.1"/>
    <property type="molecule type" value="Genomic_DNA"/>
</dbReference>
<keyword evidence="1" id="KW-0378">Hydrolase</keyword>
<feature type="non-terminal residue" evidence="1">
    <location>
        <position position="159"/>
    </location>
</feature>
<accession>T1A5I7</accession>
<organism evidence="1">
    <name type="scientific">mine drainage metagenome</name>
    <dbReference type="NCBI Taxonomy" id="410659"/>
    <lineage>
        <taxon>unclassified sequences</taxon>
        <taxon>metagenomes</taxon>
        <taxon>ecological metagenomes</taxon>
    </lineage>
</organism>
<dbReference type="AlphaFoldDB" id="T1A5I7"/>
<keyword evidence="1" id="KW-0540">Nuclease</keyword>
<proteinExistence type="predicted"/>
<keyword evidence="1" id="KW-0255">Endonuclease</keyword>
<sequence length="159" mass="17730">MPEDQEDREPGPSARGPNRYTRIVAKIFEERFKPGATEVPFSREDIVETAQALEVKLPKNLGDVLYSFRFRTELPSSISTKAPTGKVWIIRPAGRGRYSFFATKVAIFGPRPGASVTKVPDSTPGLIDKYALSDEQALLAKVRYNRMVDVFTGITCYSL</sequence>
<dbReference type="GO" id="GO:0004519">
    <property type="term" value="F:endonuclease activity"/>
    <property type="evidence" value="ECO:0007669"/>
    <property type="project" value="UniProtKB-KW"/>
</dbReference>
<evidence type="ECO:0000313" key="1">
    <source>
        <dbReference type="EMBL" id="EQD37085.1"/>
    </source>
</evidence>
<gene>
    <name evidence="1" type="ORF">B1B_16254</name>
</gene>
<reference evidence="1" key="2">
    <citation type="journal article" date="2014" name="ISME J.">
        <title>Microbial stratification in low pH oxic and suboxic macroscopic growths along an acid mine drainage.</title>
        <authorList>
            <person name="Mendez-Garcia C."/>
            <person name="Mesa V."/>
            <person name="Sprenger R.R."/>
            <person name="Richter M."/>
            <person name="Diez M.S."/>
            <person name="Solano J."/>
            <person name="Bargiela R."/>
            <person name="Golyshina O.V."/>
            <person name="Manteca A."/>
            <person name="Ramos J.L."/>
            <person name="Gallego J.R."/>
            <person name="Llorente I."/>
            <person name="Martins Dos Santos V.A."/>
            <person name="Jensen O.N."/>
            <person name="Pelaez A.I."/>
            <person name="Sanchez J."/>
            <person name="Ferrer M."/>
        </authorList>
    </citation>
    <scope>NUCLEOTIDE SEQUENCE</scope>
</reference>